<evidence type="ECO:0000256" key="4">
    <source>
        <dbReference type="ARBA" id="ARBA00022490"/>
    </source>
</evidence>
<accession>A0AAC8QHS5</accession>
<dbReference type="FunFam" id="2.30.22.10:FF:000001">
    <property type="entry name" value="Protein GrpE"/>
    <property type="match status" value="1"/>
</dbReference>
<dbReference type="PRINTS" id="PR00773">
    <property type="entry name" value="GRPEPROTEIN"/>
</dbReference>
<dbReference type="AlphaFoldDB" id="A0AAC8QHS5"/>
<evidence type="ECO:0000256" key="12">
    <source>
        <dbReference type="SAM" id="Coils"/>
    </source>
</evidence>
<dbReference type="InterPro" id="IPR013805">
    <property type="entry name" value="GrpE_CC"/>
</dbReference>
<evidence type="ECO:0000313" key="16">
    <source>
        <dbReference type="Proteomes" id="UP000035579"/>
    </source>
</evidence>
<keyword evidence="5 10" id="KW-0346">Stress response</keyword>
<feature type="region of interest" description="Disordered" evidence="13">
    <location>
        <begin position="279"/>
        <end position="316"/>
    </location>
</feature>
<dbReference type="Proteomes" id="UP000256345">
    <property type="component" value="Unassembled WGS sequence"/>
</dbReference>
<dbReference type="CDD" id="cd00446">
    <property type="entry name" value="GrpE"/>
    <property type="match status" value="1"/>
</dbReference>
<dbReference type="NCBIfam" id="NF010738">
    <property type="entry name" value="PRK14140.1"/>
    <property type="match status" value="1"/>
</dbReference>
<dbReference type="Gene3D" id="2.30.22.10">
    <property type="entry name" value="Head domain of nucleotide exchange factor GrpE"/>
    <property type="match status" value="1"/>
</dbReference>
<dbReference type="SUPFAM" id="SSF58014">
    <property type="entry name" value="Coiled-coil domain of nucleotide exchange factor GrpE"/>
    <property type="match status" value="1"/>
</dbReference>
<dbReference type="GO" id="GO:0006457">
    <property type="term" value="P:protein folding"/>
    <property type="evidence" value="ECO:0007669"/>
    <property type="project" value="InterPro"/>
</dbReference>
<dbReference type="InterPro" id="IPR009012">
    <property type="entry name" value="GrpE_head"/>
</dbReference>
<evidence type="ECO:0000256" key="5">
    <source>
        <dbReference type="ARBA" id="ARBA00023016"/>
    </source>
</evidence>
<dbReference type="InterPro" id="IPR000740">
    <property type="entry name" value="GrpE"/>
</dbReference>
<feature type="coiled-coil region" evidence="12">
    <location>
        <begin position="90"/>
        <end position="173"/>
    </location>
</feature>
<dbReference type="GO" id="GO:0000774">
    <property type="term" value="F:adenyl-nucleotide exchange factor activity"/>
    <property type="evidence" value="ECO:0007669"/>
    <property type="project" value="InterPro"/>
</dbReference>
<organism evidence="14 16">
    <name type="scientific">Archangium gephyra</name>
    <dbReference type="NCBI Taxonomy" id="48"/>
    <lineage>
        <taxon>Bacteria</taxon>
        <taxon>Pseudomonadati</taxon>
        <taxon>Myxococcota</taxon>
        <taxon>Myxococcia</taxon>
        <taxon>Myxococcales</taxon>
        <taxon>Cystobacterineae</taxon>
        <taxon>Archangiaceae</taxon>
        <taxon>Archangium</taxon>
    </lineage>
</organism>
<keyword evidence="4 10" id="KW-0963">Cytoplasm</keyword>
<evidence type="ECO:0000256" key="6">
    <source>
        <dbReference type="ARBA" id="ARBA00023186"/>
    </source>
</evidence>
<evidence type="ECO:0000313" key="15">
    <source>
        <dbReference type="EMBL" id="REG29519.1"/>
    </source>
</evidence>
<evidence type="ECO:0000256" key="7">
    <source>
        <dbReference type="ARBA" id="ARBA00053401"/>
    </source>
</evidence>
<sequence length="316" mass="34687">MAGSNRDEKGSFQTDISQDVIDAALKSVERHVQPPALEEEGEEFPENVTTLEMEIPEGGVTMEVAIPEGCVAEPELPAVAAGDGGLRAALHEAHRELKDMRRSRDEARELLEQSRRELEEARQQLEFSQSKSRETMDRLKDTHERALRATADLENYRKRAQKEKEEVQKFGTERLLKDFLPVVDNLDRALEAAQKSADFESLRTGVEMTRKLFDSTFGKHGVKSFSAAGQPFDPRLHEAMQQVESAAVPSGHVLYEAVRGYLLNERLMRPALVVVARAPAAPPPAAEATSSDTTPEGGPTGGNTTEPTGTTPSGSQ</sequence>
<evidence type="ECO:0000256" key="13">
    <source>
        <dbReference type="SAM" id="MobiDB-lite"/>
    </source>
</evidence>
<dbReference type="KEGG" id="age:AA314_09392"/>
<dbReference type="HAMAP" id="MF_01151">
    <property type="entry name" value="GrpE"/>
    <property type="match status" value="1"/>
</dbReference>
<dbReference type="EMBL" id="CP011509">
    <property type="protein sequence ID" value="AKJ07766.1"/>
    <property type="molecule type" value="Genomic_DNA"/>
</dbReference>
<keyword evidence="6 10" id="KW-0143">Chaperone</keyword>
<keyword evidence="12" id="KW-0175">Coiled coil</keyword>
<evidence type="ECO:0000256" key="2">
    <source>
        <dbReference type="ARBA" id="ARBA00009054"/>
    </source>
</evidence>
<dbReference type="PANTHER" id="PTHR21237">
    <property type="entry name" value="GRPE PROTEIN"/>
    <property type="match status" value="1"/>
</dbReference>
<evidence type="ECO:0000256" key="1">
    <source>
        <dbReference type="ARBA" id="ARBA00004496"/>
    </source>
</evidence>
<dbReference type="Pfam" id="PF01025">
    <property type="entry name" value="GrpE"/>
    <property type="match status" value="1"/>
</dbReference>
<dbReference type="GO" id="GO:0005737">
    <property type="term" value="C:cytoplasm"/>
    <property type="evidence" value="ECO:0007669"/>
    <property type="project" value="UniProtKB-SubCell"/>
</dbReference>
<dbReference type="Gene3D" id="3.90.20.20">
    <property type="match status" value="1"/>
</dbReference>
<protein>
    <recommendedName>
        <fullName evidence="8 10">Protein GrpE</fullName>
    </recommendedName>
    <alternativeName>
        <fullName evidence="9 10">HSP-70 cofactor</fullName>
    </alternativeName>
</protein>
<comment type="subunit">
    <text evidence="3 10">Homodimer.</text>
</comment>
<gene>
    <name evidence="10" type="primary">grpE</name>
    <name evidence="14" type="ORF">AA314_09392</name>
    <name evidence="15" type="ORF">ATI61_107215</name>
</gene>
<keyword evidence="17" id="KW-1185">Reference proteome</keyword>
<dbReference type="GO" id="GO:0042803">
    <property type="term" value="F:protein homodimerization activity"/>
    <property type="evidence" value="ECO:0007669"/>
    <property type="project" value="InterPro"/>
</dbReference>
<reference evidence="15 17" key="2">
    <citation type="submission" date="2018-08" db="EMBL/GenBank/DDBJ databases">
        <title>Genomic Encyclopedia of Archaeal and Bacterial Type Strains, Phase II (KMG-II): from individual species to whole genera.</title>
        <authorList>
            <person name="Goeker M."/>
        </authorList>
    </citation>
    <scope>NUCLEOTIDE SEQUENCE [LARGE SCALE GENOMIC DNA]</scope>
    <source>
        <strain evidence="15 17">DSM 2261</strain>
    </source>
</reference>
<dbReference type="EMBL" id="QUMU01000007">
    <property type="protein sequence ID" value="REG29519.1"/>
    <property type="molecule type" value="Genomic_DNA"/>
</dbReference>
<feature type="compositionally biased region" description="Low complexity" evidence="13">
    <location>
        <begin position="286"/>
        <end position="316"/>
    </location>
</feature>
<name>A0AAC8QHS5_9BACT</name>
<evidence type="ECO:0000313" key="17">
    <source>
        <dbReference type="Proteomes" id="UP000256345"/>
    </source>
</evidence>
<evidence type="ECO:0000256" key="10">
    <source>
        <dbReference type="HAMAP-Rule" id="MF_01151"/>
    </source>
</evidence>
<proteinExistence type="inferred from homology"/>
<dbReference type="GO" id="GO:0051082">
    <property type="term" value="F:unfolded protein binding"/>
    <property type="evidence" value="ECO:0007669"/>
    <property type="project" value="TreeGrafter"/>
</dbReference>
<evidence type="ECO:0000256" key="3">
    <source>
        <dbReference type="ARBA" id="ARBA00011738"/>
    </source>
</evidence>
<comment type="function">
    <text evidence="7 10">Participates actively in the response to hyperosmotic and heat shock by preventing the aggregation of stress-denatured proteins, in association with DnaK and GrpE. It is the nucleotide exchange factor for DnaK and may function as a thermosensor. Unfolded proteins bind initially to DnaJ; upon interaction with the DnaJ-bound protein, DnaK hydrolyzes its bound ATP, resulting in the formation of a stable complex. GrpE releases ADP from DnaK; ATP binding to DnaK triggers the release of the substrate protein, thus completing the reaction cycle. Several rounds of ATP-dependent interactions between DnaJ, DnaK and GrpE are required for fully efficient folding.</text>
</comment>
<comment type="subcellular location">
    <subcellularLocation>
        <location evidence="1 10">Cytoplasm</location>
    </subcellularLocation>
</comment>
<evidence type="ECO:0000256" key="8">
    <source>
        <dbReference type="ARBA" id="ARBA00072274"/>
    </source>
</evidence>
<reference evidence="14 16" key="1">
    <citation type="submission" date="2015-05" db="EMBL/GenBank/DDBJ databases">
        <title>Genome assembly of Archangium gephyra DSM 2261.</title>
        <authorList>
            <person name="Sharma G."/>
            <person name="Subramanian S."/>
        </authorList>
    </citation>
    <scope>NUCLEOTIDE SEQUENCE [LARGE SCALE GENOMIC DNA]</scope>
    <source>
        <strain evidence="14 16">DSM 2261</strain>
    </source>
</reference>
<evidence type="ECO:0000256" key="9">
    <source>
        <dbReference type="ARBA" id="ARBA00076414"/>
    </source>
</evidence>
<evidence type="ECO:0000256" key="11">
    <source>
        <dbReference type="RuleBase" id="RU004478"/>
    </source>
</evidence>
<dbReference type="Proteomes" id="UP000035579">
    <property type="component" value="Chromosome"/>
</dbReference>
<evidence type="ECO:0000313" key="14">
    <source>
        <dbReference type="EMBL" id="AKJ07766.1"/>
    </source>
</evidence>
<dbReference type="RefSeq" id="WP_047860708.1">
    <property type="nucleotide sequence ID" value="NZ_CP011509.1"/>
</dbReference>
<dbReference type="SUPFAM" id="SSF51064">
    <property type="entry name" value="Head domain of nucleotide exchange factor GrpE"/>
    <property type="match status" value="1"/>
</dbReference>
<dbReference type="PANTHER" id="PTHR21237:SF23">
    <property type="entry name" value="GRPE PROTEIN HOMOLOG, MITOCHONDRIAL"/>
    <property type="match status" value="1"/>
</dbReference>
<dbReference type="GO" id="GO:0051087">
    <property type="term" value="F:protein-folding chaperone binding"/>
    <property type="evidence" value="ECO:0007669"/>
    <property type="project" value="InterPro"/>
</dbReference>
<comment type="similarity">
    <text evidence="2 10 11">Belongs to the GrpE family.</text>
</comment>